<evidence type="ECO:0000256" key="2">
    <source>
        <dbReference type="ARBA" id="ARBA00022603"/>
    </source>
</evidence>
<comment type="similarity">
    <text evidence="5">Belongs to the CbiD family.</text>
</comment>
<keyword evidence="7" id="KW-1185">Reference proteome</keyword>
<reference evidence="6 7" key="1">
    <citation type="submission" date="2021-10" db="EMBL/GenBank/DDBJ databases">
        <title>Anaerobic single-cell dispensing facilitates the cultivation of human gut bacteria.</title>
        <authorList>
            <person name="Afrizal A."/>
        </authorList>
    </citation>
    <scope>NUCLEOTIDE SEQUENCE [LARGE SCALE GENOMIC DNA]</scope>
    <source>
        <strain evidence="6 7">CLA-AA-H244</strain>
    </source>
</reference>
<keyword evidence="1 5" id="KW-0169">Cobalamin biosynthesis</keyword>
<dbReference type="PANTHER" id="PTHR35863">
    <property type="entry name" value="COBALT-PRECORRIN-5B C(1)-METHYLTRANSFERASE"/>
    <property type="match status" value="1"/>
</dbReference>
<dbReference type="GO" id="GO:0008168">
    <property type="term" value="F:methyltransferase activity"/>
    <property type="evidence" value="ECO:0007669"/>
    <property type="project" value="UniProtKB-UniRule"/>
</dbReference>
<keyword evidence="2 5" id="KW-0489">Methyltransferase</keyword>
<keyword evidence="3 5" id="KW-0808">Transferase</keyword>
<protein>
    <recommendedName>
        <fullName evidence="5">Cobalt-precorrin-5B C(1)-methyltransferase</fullName>
        <ecNumber evidence="5">2.1.1.195</ecNumber>
    </recommendedName>
    <alternativeName>
        <fullName evidence="5">Cobalt-precorrin-6A synthase</fullName>
    </alternativeName>
</protein>
<dbReference type="RefSeq" id="WP_308728134.1">
    <property type="nucleotide sequence ID" value="NZ_JAJEQF010000014.1"/>
</dbReference>
<evidence type="ECO:0000313" key="7">
    <source>
        <dbReference type="Proteomes" id="UP001199355"/>
    </source>
</evidence>
<dbReference type="InterPro" id="IPR036074">
    <property type="entry name" value="CbiD_sf"/>
</dbReference>
<comment type="function">
    <text evidence="5">Catalyzes the methylation of C-1 in cobalt-precorrin-5B to form cobalt-precorrin-6A.</text>
</comment>
<sequence length="370" mass="39149">MEFEHYIQQGQQKLRCGYTTGTCAALAGKAAVRMLLGGQKTEEISVLTPKGLLVTTAVEEIQSGDGWVSCGVRKDAGDDIDVTAQSLICVKAKKTAGTKIVIDGGVGVGRVTKPGLEQPVGAAAINSVPRRMILQEAEAECLDAGYEGGLLLTVFVPDGEALAKKTFNPQLGIQGGISILGTTGIVEPKSVQALVDTIGLEIRQRRALGEDALLLTPGNYGMEFLKDRPEFASMTPVQCSNYIGEAFDFAVSSGFSKVILVGHIGKLVKLAGGIMNTHSRVADCRCELFAAHAALAGVSRDVIGRLMEAATTDACLEILDEEGKKETVMQSLMKKIGQHAAHRLGGTVEVTVLVFSNRFGVLGETQCQEI</sequence>
<gene>
    <name evidence="5 6" type="primary">cbiD</name>
    <name evidence="6" type="ORF">LKD45_07190</name>
</gene>
<organism evidence="6 7">
    <name type="scientific">Gallintestinimicrobium propionicum</name>
    <dbReference type="NCBI Taxonomy" id="2981770"/>
    <lineage>
        <taxon>Bacteria</taxon>
        <taxon>Bacillati</taxon>
        <taxon>Bacillota</taxon>
        <taxon>Clostridia</taxon>
        <taxon>Lachnospirales</taxon>
        <taxon>Lachnospiraceae</taxon>
        <taxon>Gallintestinimicrobium</taxon>
    </lineage>
</organism>
<dbReference type="HAMAP" id="MF_00787">
    <property type="entry name" value="CbiD"/>
    <property type="match status" value="1"/>
</dbReference>
<dbReference type="Pfam" id="PF01888">
    <property type="entry name" value="CbiD"/>
    <property type="match status" value="1"/>
</dbReference>
<dbReference type="GO" id="GO:0019251">
    <property type="term" value="P:anaerobic cobalamin biosynthetic process"/>
    <property type="evidence" value="ECO:0007669"/>
    <property type="project" value="UniProtKB-UniRule"/>
</dbReference>
<dbReference type="Gene3D" id="3.30.2110.10">
    <property type="entry name" value="CbiD-like"/>
    <property type="match status" value="1"/>
</dbReference>
<keyword evidence="4 5" id="KW-0949">S-adenosyl-L-methionine</keyword>
<dbReference type="Proteomes" id="UP001199355">
    <property type="component" value="Unassembled WGS sequence"/>
</dbReference>
<evidence type="ECO:0000256" key="3">
    <source>
        <dbReference type="ARBA" id="ARBA00022679"/>
    </source>
</evidence>
<accession>A0AAE3AXA4</accession>
<evidence type="ECO:0000313" key="6">
    <source>
        <dbReference type="EMBL" id="MCC2167483.1"/>
    </source>
</evidence>
<dbReference type="PIRSF" id="PIRSF026782">
    <property type="entry name" value="CbiD"/>
    <property type="match status" value="1"/>
</dbReference>
<dbReference type="SUPFAM" id="SSF111342">
    <property type="entry name" value="CbiD-like"/>
    <property type="match status" value="1"/>
</dbReference>
<dbReference type="NCBIfam" id="TIGR00312">
    <property type="entry name" value="cbiD"/>
    <property type="match status" value="1"/>
</dbReference>
<comment type="catalytic activity">
    <reaction evidence="5">
        <text>Co-precorrin-5B + S-adenosyl-L-methionine = Co-precorrin-6A + S-adenosyl-L-homocysteine</text>
        <dbReference type="Rhea" id="RHEA:26285"/>
        <dbReference type="ChEBI" id="CHEBI:57856"/>
        <dbReference type="ChEBI" id="CHEBI:59789"/>
        <dbReference type="ChEBI" id="CHEBI:60063"/>
        <dbReference type="ChEBI" id="CHEBI:60064"/>
        <dbReference type="EC" id="2.1.1.195"/>
    </reaction>
</comment>
<dbReference type="EMBL" id="JAJEQF010000014">
    <property type="protein sequence ID" value="MCC2167483.1"/>
    <property type="molecule type" value="Genomic_DNA"/>
</dbReference>
<evidence type="ECO:0000256" key="1">
    <source>
        <dbReference type="ARBA" id="ARBA00022573"/>
    </source>
</evidence>
<dbReference type="PANTHER" id="PTHR35863:SF1">
    <property type="entry name" value="COBALT-PRECORRIN-5B C(1)-METHYLTRANSFERASE"/>
    <property type="match status" value="1"/>
</dbReference>
<comment type="caution">
    <text evidence="6">The sequence shown here is derived from an EMBL/GenBank/DDBJ whole genome shotgun (WGS) entry which is preliminary data.</text>
</comment>
<dbReference type="InterPro" id="IPR002748">
    <property type="entry name" value="CbiD"/>
</dbReference>
<evidence type="ECO:0000256" key="5">
    <source>
        <dbReference type="HAMAP-Rule" id="MF_00787"/>
    </source>
</evidence>
<comment type="pathway">
    <text evidence="5">Cofactor biosynthesis; adenosylcobalamin biosynthesis; cob(II)yrinate a,c-diamide from sirohydrochlorin (anaerobic route): step 6/10.</text>
</comment>
<evidence type="ECO:0000256" key="4">
    <source>
        <dbReference type="ARBA" id="ARBA00022691"/>
    </source>
</evidence>
<proteinExistence type="inferred from homology"/>
<dbReference type="AlphaFoldDB" id="A0AAE3AXA4"/>
<dbReference type="EC" id="2.1.1.195" evidence="5"/>
<name>A0AAE3AXA4_9FIRM</name>
<dbReference type="GO" id="GO:0032259">
    <property type="term" value="P:methylation"/>
    <property type="evidence" value="ECO:0007669"/>
    <property type="project" value="UniProtKB-KW"/>
</dbReference>